<gene>
    <name evidence="2" type="ORF">HNR36_001597</name>
</gene>
<evidence type="ECO:0000313" key="3">
    <source>
        <dbReference type="Proteomes" id="UP000557217"/>
    </source>
</evidence>
<dbReference type="RefSeq" id="WP_096549759.1">
    <property type="nucleotide sequence ID" value="NZ_AP018335.1"/>
</dbReference>
<feature type="compositionally biased region" description="Polar residues" evidence="1">
    <location>
        <begin position="52"/>
        <end position="62"/>
    </location>
</feature>
<evidence type="ECO:0000256" key="1">
    <source>
        <dbReference type="SAM" id="MobiDB-lite"/>
    </source>
</evidence>
<dbReference type="EMBL" id="JACHGZ010000016">
    <property type="protein sequence ID" value="MBB5149209.1"/>
    <property type="molecule type" value="Genomic_DNA"/>
</dbReference>
<reference evidence="2 3" key="1">
    <citation type="submission" date="2020-08" db="EMBL/GenBank/DDBJ databases">
        <title>Genomic Encyclopedia of Type Strains, Phase IV (KMG-IV): sequencing the most valuable type-strain genomes for metagenomic binning, comparative biology and taxonomic classification.</title>
        <authorList>
            <person name="Goeker M."/>
        </authorList>
    </citation>
    <scope>NUCLEOTIDE SEQUENCE [LARGE SCALE GENOMIC DNA]</scope>
    <source>
        <strain evidence="2 3">DSM 10633</strain>
    </source>
</reference>
<keyword evidence="3" id="KW-1185">Reference proteome</keyword>
<dbReference type="AlphaFoldDB" id="A0A840PRU9"/>
<feature type="region of interest" description="Disordered" evidence="1">
    <location>
        <begin position="30"/>
        <end position="62"/>
    </location>
</feature>
<dbReference type="Proteomes" id="UP000557217">
    <property type="component" value="Unassembled WGS sequence"/>
</dbReference>
<sequence>MRTSRIQPVASSTYSKQYLHTNNEQVFRVMDEGRGNHPFSKNPREQRKNRSKSSAVQSRLSNTVLNRNAKRMFIVGQQFDGESMEKMRKRLLQHKEKIKRARNKKVLIRAYRTSI</sequence>
<protein>
    <submittedName>
        <fullName evidence="2">Uncharacterized protein</fullName>
    </submittedName>
</protein>
<accession>A0A840PRU9</accession>
<name>A0A840PRU9_URETH</name>
<comment type="caution">
    <text evidence="2">The sequence shown here is derived from an EMBL/GenBank/DDBJ whole genome shotgun (WGS) entry which is preliminary data.</text>
</comment>
<organism evidence="2 3">
    <name type="scientific">Ureibacillus thermosphaericus</name>
    <dbReference type="NCBI Taxonomy" id="51173"/>
    <lineage>
        <taxon>Bacteria</taxon>
        <taxon>Bacillati</taxon>
        <taxon>Bacillota</taxon>
        <taxon>Bacilli</taxon>
        <taxon>Bacillales</taxon>
        <taxon>Caryophanaceae</taxon>
        <taxon>Ureibacillus</taxon>
    </lineage>
</organism>
<proteinExistence type="predicted"/>
<evidence type="ECO:0000313" key="2">
    <source>
        <dbReference type="EMBL" id="MBB5149209.1"/>
    </source>
</evidence>